<evidence type="ECO:0000313" key="3">
    <source>
        <dbReference type="EMBL" id="KAE9971727.1"/>
    </source>
</evidence>
<dbReference type="Proteomes" id="UP000447873">
    <property type="component" value="Unassembled WGS sequence"/>
</dbReference>
<sequence length="901" mass="102231">MSSEFLSSSYSRYKEDTTTFAKWLACTAQAVGYSEDSFTDRTNSGKLPPPTGRLKGKARKEAKMMVGKESKEKTYTVSVRDFTKISRYIASHQPSLIVPPTIFHTLDRAISVRKAHTAWYANFAKECDQHMHFVKVLEEVRNILHPLLRKRTSRAPTKPSLASSANQENQQPTTTLHTRFDLLGMEDLPDDDDASNDDSPAPPSVSAAQNGNTVTHVQVVIPNDDQLAEQHFKVWCFFEDLNSLRSLIEKTWTDYHDEKLDLIPATLTTNIAVDLVRSMEAELQQSCSLDCHKLVWMCYEGCCKSSKKDPNFKHLPDDKFNFDALYPAADRSLLVMETHLLACRGAKANQRPDVRPRSIPSSMTLRERFCNDQKLLSDYFLSVAGLPRPFFPSEDEFTKLFGQFDFDGKMTMPLLFATDAYLTAQNIVQSDRIASRDFHRIGGQFRDTLQANLDFHKGLNLDSQVIQHDKNIQEILRVEVDKWTASPRNHLQNISTIEDMLYSWSEQDICDAAVLRKEMILERNPMLCGTMAARFKLLHHEHGIAMANHFSSILHVFHLYNAVQQEGLLQEPFKTWKTLELVVEHIGESGVFSGGRPKGVLNYYKQLCLLQGQSILNFANNRRVIPFKFARSKKTLRTSAPITFTFKHWILNEGPRNSLTVSDVETIVEKAQIVTAKRLDKSGPKSTPEFPQQHVTEDQPKVEKKLRKLWEKHHKYTPDELLLNLQTVLQDETSELFLDYLLLDRVCTKVLKVLKDKFGDELLSRYDPGCIRNDTQLCRMANLIFMAALDPTMNRYNDGRGFKILTEVGKVITSVIQTAGDQQSLSANPDGSRNAAQACDGPEPKEAKAKSFFEDDLDPSKAGDHFEGVHGKRLKKQFKTVVAEIRQMKGGKKSAGTVADD</sequence>
<proteinExistence type="predicted"/>
<evidence type="ECO:0000259" key="2">
    <source>
        <dbReference type="Pfam" id="PF20253"/>
    </source>
</evidence>
<name>A0A8H3Z0T6_VENIN</name>
<organism evidence="4 5">
    <name type="scientific">Venturia inaequalis</name>
    <name type="common">Apple scab fungus</name>
    <dbReference type="NCBI Taxonomy" id="5025"/>
    <lineage>
        <taxon>Eukaryota</taxon>
        <taxon>Fungi</taxon>
        <taxon>Dikarya</taxon>
        <taxon>Ascomycota</taxon>
        <taxon>Pezizomycotina</taxon>
        <taxon>Dothideomycetes</taxon>
        <taxon>Pleosporomycetidae</taxon>
        <taxon>Venturiales</taxon>
        <taxon>Venturiaceae</taxon>
        <taxon>Venturia</taxon>
    </lineage>
</organism>
<feature type="compositionally biased region" description="Polar residues" evidence="1">
    <location>
        <begin position="160"/>
        <end position="174"/>
    </location>
</feature>
<reference evidence="4 5" key="1">
    <citation type="submission" date="2018-12" db="EMBL/GenBank/DDBJ databases">
        <title>Venturia inaequalis Genome Resource.</title>
        <authorList>
            <person name="Lichtner F.J."/>
        </authorList>
    </citation>
    <scope>NUCLEOTIDE SEQUENCE [LARGE SCALE GENOMIC DNA]</scope>
    <source>
        <strain evidence="4 5">120213</strain>
        <strain evidence="3">Bline_iso_100314</strain>
    </source>
</reference>
<comment type="caution">
    <text evidence="4">The sequence shown here is derived from an EMBL/GenBank/DDBJ whole genome shotgun (WGS) entry which is preliminary data.</text>
</comment>
<accession>A0A8H3Z0T6</accession>
<evidence type="ECO:0000256" key="1">
    <source>
        <dbReference type="SAM" id="MobiDB-lite"/>
    </source>
</evidence>
<feature type="region of interest" description="Disordered" evidence="1">
    <location>
        <begin position="187"/>
        <end position="211"/>
    </location>
</feature>
<dbReference type="EMBL" id="WNWQ01000285">
    <property type="protein sequence ID" value="KAE9971727.1"/>
    <property type="molecule type" value="Genomic_DNA"/>
</dbReference>
<feature type="compositionally biased region" description="Acidic residues" evidence="1">
    <location>
        <begin position="187"/>
        <end position="196"/>
    </location>
</feature>
<feature type="region of interest" description="Disordered" evidence="1">
    <location>
        <begin position="822"/>
        <end position="849"/>
    </location>
</feature>
<dbReference type="AlphaFoldDB" id="A0A8H3Z0T6"/>
<dbReference type="EMBL" id="WNWS01000170">
    <property type="protein sequence ID" value="KAE9976632.1"/>
    <property type="molecule type" value="Genomic_DNA"/>
</dbReference>
<dbReference type="InterPro" id="IPR046539">
    <property type="entry name" value="DUF6604"/>
</dbReference>
<dbReference type="Proteomes" id="UP000433883">
    <property type="component" value="Unassembled WGS sequence"/>
</dbReference>
<protein>
    <recommendedName>
        <fullName evidence="2">DUF6604 domain-containing protein</fullName>
    </recommendedName>
</protein>
<dbReference type="Pfam" id="PF20253">
    <property type="entry name" value="DUF6604"/>
    <property type="match status" value="1"/>
</dbReference>
<evidence type="ECO:0000313" key="4">
    <source>
        <dbReference type="EMBL" id="KAE9976632.1"/>
    </source>
</evidence>
<feature type="region of interest" description="Disordered" evidence="1">
    <location>
        <begin position="150"/>
        <end position="174"/>
    </location>
</feature>
<evidence type="ECO:0000313" key="5">
    <source>
        <dbReference type="Proteomes" id="UP000447873"/>
    </source>
</evidence>
<feature type="domain" description="DUF6604" evidence="2">
    <location>
        <begin position="12"/>
        <end position="284"/>
    </location>
</feature>
<feature type="compositionally biased region" description="Polar residues" evidence="1">
    <location>
        <begin position="822"/>
        <end position="835"/>
    </location>
</feature>
<gene>
    <name evidence="3" type="ORF">BLS_004331</name>
    <name evidence="4" type="ORF">EG328_002530</name>
</gene>
<dbReference type="PANTHER" id="PTHR38795:SF1">
    <property type="entry name" value="DUF6604 DOMAIN-CONTAINING PROTEIN"/>
    <property type="match status" value="1"/>
</dbReference>
<dbReference type="PANTHER" id="PTHR38795">
    <property type="entry name" value="DUF6604 DOMAIN-CONTAINING PROTEIN"/>
    <property type="match status" value="1"/>
</dbReference>